<dbReference type="EMBL" id="JACHMP010000001">
    <property type="protein sequence ID" value="MBB5817301.1"/>
    <property type="molecule type" value="Genomic_DNA"/>
</dbReference>
<reference evidence="1 2" key="1">
    <citation type="submission" date="2020-08" db="EMBL/GenBank/DDBJ databases">
        <title>Sequencing the genomes of 1000 actinobacteria strains.</title>
        <authorList>
            <person name="Klenk H.-P."/>
        </authorList>
    </citation>
    <scope>NUCLEOTIDE SEQUENCE [LARGE SCALE GENOMIC DNA]</scope>
    <source>
        <strain evidence="1 2">DSM 46887</strain>
    </source>
</reference>
<evidence type="ECO:0000313" key="1">
    <source>
        <dbReference type="EMBL" id="MBB5817301.1"/>
    </source>
</evidence>
<gene>
    <name evidence="1" type="ORF">F4562_000363</name>
</gene>
<accession>A0A7W9MEB8</accession>
<dbReference type="RefSeq" id="WP_184540427.1">
    <property type="nucleotide sequence ID" value="NZ_JACHMP010000001.1"/>
</dbReference>
<dbReference type="InterPro" id="IPR006764">
    <property type="entry name" value="SAM_dep_MeTrfase_SAV2177_type"/>
</dbReference>
<dbReference type="SUPFAM" id="SSF53335">
    <property type="entry name" value="S-adenosyl-L-methionine-dependent methyltransferases"/>
    <property type="match status" value="1"/>
</dbReference>
<dbReference type="CDD" id="cd02440">
    <property type="entry name" value="AdoMet_MTases"/>
    <property type="match status" value="1"/>
</dbReference>
<protein>
    <recommendedName>
        <fullName evidence="3">SAM-dependent methyltransferase</fullName>
    </recommendedName>
</protein>
<dbReference type="PIRSF" id="PIRSF017393">
    <property type="entry name" value="MTase_SAV2177"/>
    <property type="match status" value="1"/>
</dbReference>
<organism evidence="1 2">
    <name type="scientific">Streptosporangium becharense</name>
    <dbReference type="NCBI Taxonomy" id="1816182"/>
    <lineage>
        <taxon>Bacteria</taxon>
        <taxon>Bacillati</taxon>
        <taxon>Actinomycetota</taxon>
        <taxon>Actinomycetes</taxon>
        <taxon>Streptosporangiales</taxon>
        <taxon>Streptosporangiaceae</taxon>
        <taxon>Streptosporangium</taxon>
    </lineage>
</organism>
<dbReference type="InterPro" id="IPR029063">
    <property type="entry name" value="SAM-dependent_MTases_sf"/>
</dbReference>
<dbReference type="Pfam" id="PF04672">
    <property type="entry name" value="Methyltransf_19"/>
    <property type="match status" value="1"/>
</dbReference>
<evidence type="ECO:0000313" key="2">
    <source>
        <dbReference type="Proteomes" id="UP000540685"/>
    </source>
</evidence>
<sequence>MSTSTDGSQASAAGIYNYMLGGTENSAADRAAVAMLTSMFPSVRDVSRANRGFLLRAVREMANAGITQFLDLGSGLPVAPNVHDVAREIQPGARVVYVDNAPAVVAYNRATVDGPGVVTIAGDLTDPKSILDDPRVRATLDFDRPIGLITVAVLHFVPEDARPLLATLRGALAPGSYLALTHACSDTMPPEEAAAGLAIYQRTSNPVNLRTRAEIHDLFDGFEIQDPGVVLVADWRPVAGDIYPERAHESLGGLGRLLP</sequence>
<proteinExistence type="predicted"/>
<keyword evidence="2" id="KW-1185">Reference proteome</keyword>
<dbReference type="AlphaFoldDB" id="A0A7W9MEB8"/>
<evidence type="ECO:0008006" key="3">
    <source>
        <dbReference type="Google" id="ProtNLM"/>
    </source>
</evidence>
<dbReference type="Gene3D" id="3.40.50.150">
    <property type="entry name" value="Vaccinia Virus protein VP39"/>
    <property type="match status" value="1"/>
</dbReference>
<name>A0A7W9MEB8_9ACTN</name>
<dbReference type="Proteomes" id="UP000540685">
    <property type="component" value="Unassembled WGS sequence"/>
</dbReference>
<comment type="caution">
    <text evidence="1">The sequence shown here is derived from an EMBL/GenBank/DDBJ whole genome shotgun (WGS) entry which is preliminary data.</text>
</comment>